<dbReference type="RefSeq" id="WP_136029013.1">
    <property type="nucleotide sequence ID" value="NZ_CP078076.1"/>
</dbReference>
<keyword evidence="1" id="KW-1133">Transmembrane helix</keyword>
<dbReference type="EMBL" id="CP078076">
    <property type="protein sequence ID" value="UPL10413.1"/>
    <property type="molecule type" value="Genomic_DNA"/>
</dbReference>
<gene>
    <name evidence="2" type="ORF">KV394_04520</name>
</gene>
<keyword evidence="1" id="KW-0812">Transmembrane</keyword>
<dbReference type="Proteomes" id="UP000831467">
    <property type="component" value="Chromosome"/>
</dbReference>
<feature type="transmembrane region" description="Helical" evidence="1">
    <location>
        <begin position="12"/>
        <end position="36"/>
    </location>
</feature>
<keyword evidence="3" id="KW-1185">Reference proteome</keyword>
<evidence type="ECO:0000313" key="2">
    <source>
        <dbReference type="EMBL" id="UPL10413.1"/>
    </source>
</evidence>
<sequence length="141" mass="13512">MTTLRVASELAAVLIPIGYVGAAIAVICAIVAGIAIARGAGGLTGGAVGVWIVGALLSVTASFGSQWLPLIISGSALVLMLTIGGVVRGMVGAAGLTRRSEAPAEALPVAAAPAKTGTPKVAAVVKAATSSTPTSPVAVVS</sequence>
<name>A0ABY4ICC7_9MICO</name>
<organism evidence="2 3">
    <name type="scientific">Microbacterium sufflavum</name>
    <dbReference type="NCBI Taxonomy" id="2851649"/>
    <lineage>
        <taxon>Bacteria</taxon>
        <taxon>Bacillati</taxon>
        <taxon>Actinomycetota</taxon>
        <taxon>Actinomycetes</taxon>
        <taxon>Micrococcales</taxon>
        <taxon>Microbacteriaceae</taxon>
        <taxon>Microbacterium</taxon>
    </lineage>
</organism>
<evidence type="ECO:0000256" key="1">
    <source>
        <dbReference type="SAM" id="Phobius"/>
    </source>
</evidence>
<keyword evidence="1" id="KW-0472">Membrane</keyword>
<feature type="transmembrane region" description="Helical" evidence="1">
    <location>
        <begin position="43"/>
        <end position="64"/>
    </location>
</feature>
<evidence type="ECO:0000313" key="3">
    <source>
        <dbReference type="Proteomes" id="UP000831467"/>
    </source>
</evidence>
<protein>
    <submittedName>
        <fullName evidence="2">Uncharacterized protein</fullName>
    </submittedName>
</protein>
<proteinExistence type="predicted"/>
<feature type="transmembrane region" description="Helical" evidence="1">
    <location>
        <begin position="70"/>
        <end position="91"/>
    </location>
</feature>
<reference evidence="2 3" key="1">
    <citation type="submission" date="2021-06" db="EMBL/GenBank/DDBJ databases">
        <title>Genome-based taxonomic framework of Microbacterium strains isolated from marine environment, the description of four new species and reclassification of four preexisting species.</title>
        <authorList>
            <person name="Lee S.D."/>
            <person name="Kim S.-M."/>
            <person name="Byeon Y.-S."/>
            <person name="Yang H.L."/>
            <person name="Kim I.S."/>
        </authorList>
    </citation>
    <scope>NUCLEOTIDE SEQUENCE [LARGE SCALE GENOMIC DNA]</scope>
    <source>
        <strain evidence="2 3">SSW1-51</strain>
    </source>
</reference>
<accession>A0ABY4ICC7</accession>